<keyword evidence="2" id="KW-0597">Phosphoprotein</keyword>
<dbReference type="Gene3D" id="1.10.10.10">
    <property type="entry name" value="Winged helix-like DNA-binding domain superfamily/Winged helix DNA-binding domain"/>
    <property type="match status" value="1"/>
</dbReference>
<comment type="subcellular location">
    <subcellularLocation>
        <location evidence="1">Nucleus</location>
    </subcellularLocation>
</comment>
<dbReference type="PANTHER" id="PTHR10015:SF427">
    <property type="entry name" value="HEAT SHOCK FACTOR PROTEIN"/>
    <property type="match status" value="1"/>
</dbReference>
<feature type="compositionally biased region" description="Polar residues" evidence="9">
    <location>
        <begin position="274"/>
        <end position="302"/>
    </location>
</feature>
<accession>A0A250XC16</accession>
<organism evidence="11 12">
    <name type="scientific">Chlamydomonas eustigma</name>
    <dbReference type="NCBI Taxonomy" id="1157962"/>
    <lineage>
        <taxon>Eukaryota</taxon>
        <taxon>Viridiplantae</taxon>
        <taxon>Chlorophyta</taxon>
        <taxon>core chlorophytes</taxon>
        <taxon>Chlorophyceae</taxon>
        <taxon>CS clade</taxon>
        <taxon>Chlamydomonadales</taxon>
        <taxon>Chlamydomonadaceae</taxon>
        <taxon>Chlamydomonas</taxon>
    </lineage>
</organism>
<feature type="region of interest" description="Disordered" evidence="9">
    <location>
        <begin position="98"/>
        <end position="120"/>
    </location>
</feature>
<evidence type="ECO:0000256" key="3">
    <source>
        <dbReference type="ARBA" id="ARBA00023015"/>
    </source>
</evidence>
<evidence type="ECO:0000256" key="7">
    <source>
        <dbReference type="ARBA" id="ARBA00023242"/>
    </source>
</evidence>
<proteinExistence type="inferred from homology"/>
<keyword evidence="7" id="KW-0539">Nucleus</keyword>
<comment type="similarity">
    <text evidence="8">Belongs to the HSF family.</text>
</comment>
<dbReference type="InterPro" id="IPR036388">
    <property type="entry name" value="WH-like_DNA-bd_sf"/>
</dbReference>
<dbReference type="OrthoDB" id="60033at2759"/>
<protein>
    <recommendedName>
        <fullName evidence="10">HSF-type DNA-binding domain-containing protein</fullName>
    </recommendedName>
</protein>
<reference evidence="11 12" key="1">
    <citation type="submission" date="2017-08" db="EMBL/GenBank/DDBJ databases">
        <title>Acidophilic green algal genome provides insights into adaptation to an acidic environment.</title>
        <authorList>
            <person name="Hirooka S."/>
            <person name="Hirose Y."/>
            <person name="Kanesaki Y."/>
            <person name="Higuchi S."/>
            <person name="Fujiwara T."/>
            <person name="Onuma R."/>
            <person name="Era A."/>
            <person name="Ohbayashi R."/>
            <person name="Uzuka A."/>
            <person name="Nozaki H."/>
            <person name="Yoshikawa H."/>
            <person name="Miyagishima S.Y."/>
        </authorList>
    </citation>
    <scope>NUCLEOTIDE SEQUENCE [LARGE SCALE GENOMIC DNA]</scope>
    <source>
        <strain evidence="11 12">NIES-2499</strain>
    </source>
</reference>
<feature type="domain" description="HSF-type DNA-binding" evidence="10">
    <location>
        <begin position="50"/>
        <end position="74"/>
    </location>
</feature>
<dbReference type="EMBL" id="BEGY01000054">
    <property type="protein sequence ID" value="GAX80596.1"/>
    <property type="molecule type" value="Genomic_DNA"/>
</dbReference>
<dbReference type="PROSITE" id="PS00434">
    <property type="entry name" value="HSF_DOMAIN"/>
    <property type="match status" value="1"/>
</dbReference>
<dbReference type="SMART" id="SM00415">
    <property type="entry name" value="HSF"/>
    <property type="match status" value="1"/>
</dbReference>
<feature type="region of interest" description="Disordered" evidence="9">
    <location>
        <begin position="215"/>
        <end position="303"/>
    </location>
</feature>
<keyword evidence="4" id="KW-0346">Stress response</keyword>
<dbReference type="GO" id="GO:0043565">
    <property type="term" value="F:sequence-specific DNA binding"/>
    <property type="evidence" value="ECO:0007669"/>
    <property type="project" value="InterPro"/>
</dbReference>
<keyword evidence="5" id="KW-0238">DNA-binding</keyword>
<dbReference type="InterPro" id="IPR000232">
    <property type="entry name" value="HSF_DNA-bd"/>
</dbReference>
<dbReference type="PRINTS" id="PR00056">
    <property type="entry name" value="HSFDOMAIN"/>
</dbReference>
<keyword evidence="12" id="KW-1185">Reference proteome</keyword>
<sequence length="614" mass="65407">MANHSEASPPFLTKTYDLVDDPENSAIVSWNAHGNSFIVHKPPEFARDLLPRFFKHNNFSSFVRQLNTYGFRKVDPDRWEFANENFIRDRRDLLKDIHRRKPTSNPSASSQGSGPLMHSNVNSLITAGNGAAIELGQYGGFQEELETLKRDKNVLMLELVRLRQAQQSSDSKIRDLLQRVEQTETRQNTIISFFTTALKNPAMLQRLFTQVTSGGVQRITSEPLSARAGRKKRRAPRTGASLGGAEGDSSPTGQDDDADFDMSEVNGGYLANPSAGSQIVQYQPPSTNGSNITNQGGSSGNMAGQGMDDFGDLTDLFLHQFTSMLSSPNNMANVGTTSWSGPNAPQGPPGIPTVGLDAFSTAFDSLQLGAGHHLGGSGRVDTFLPSVTIQEQPANSMSPPLPTLSTDLLKVRTSNVTARGLHTSTATSTATPIAASTSHINLPSSPAEDLLSLPLVASPAPSLGPPEAVLLDGMAAQRGHKQMIPVRSATMGPPTSNMGTASMQPVGLPCIGLPSAVNGAANMGAHNINHVSLTPSVSDDAMDMPFDLMAGLETMGSGDLTLPEGHDDLWAMFGPEGSPGQMPPDLMSLPSMTALAPPLPHLMPNIVKEEPEYA</sequence>
<evidence type="ECO:0000256" key="4">
    <source>
        <dbReference type="ARBA" id="ARBA00023016"/>
    </source>
</evidence>
<dbReference type="InterPro" id="IPR036390">
    <property type="entry name" value="WH_DNA-bd_sf"/>
</dbReference>
<dbReference type="PANTHER" id="PTHR10015">
    <property type="entry name" value="HEAT SHOCK TRANSCRIPTION FACTOR"/>
    <property type="match status" value="1"/>
</dbReference>
<evidence type="ECO:0000259" key="10">
    <source>
        <dbReference type="PROSITE" id="PS00434"/>
    </source>
</evidence>
<evidence type="ECO:0000313" key="12">
    <source>
        <dbReference type="Proteomes" id="UP000232323"/>
    </source>
</evidence>
<dbReference type="AlphaFoldDB" id="A0A250XC16"/>
<dbReference type="SUPFAM" id="SSF46785">
    <property type="entry name" value="Winged helix' DNA-binding domain"/>
    <property type="match status" value="1"/>
</dbReference>
<dbReference type="STRING" id="1157962.A0A250XC16"/>
<evidence type="ECO:0000256" key="6">
    <source>
        <dbReference type="ARBA" id="ARBA00023163"/>
    </source>
</evidence>
<dbReference type="Pfam" id="PF00447">
    <property type="entry name" value="HSF_DNA-bind"/>
    <property type="match status" value="1"/>
</dbReference>
<dbReference type="Proteomes" id="UP000232323">
    <property type="component" value="Unassembled WGS sequence"/>
</dbReference>
<gene>
    <name evidence="11" type="ORF">CEUSTIGMA_g8032.t1</name>
</gene>
<feature type="compositionally biased region" description="Polar residues" evidence="9">
    <location>
        <begin position="103"/>
        <end position="120"/>
    </location>
</feature>
<evidence type="ECO:0000256" key="5">
    <source>
        <dbReference type="ARBA" id="ARBA00023125"/>
    </source>
</evidence>
<dbReference type="GO" id="GO:0003700">
    <property type="term" value="F:DNA-binding transcription factor activity"/>
    <property type="evidence" value="ECO:0007669"/>
    <property type="project" value="InterPro"/>
</dbReference>
<comment type="caution">
    <text evidence="11">The sequence shown here is derived from an EMBL/GenBank/DDBJ whole genome shotgun (WGS) entry which is preliminary data.</text>
</comment>
<keyword evidence="3" id="KW-0805">Transcription regulation</keyword>
<keyword evidence="6" id="KW-0804">Transcription</keyword>
<evidence type="ECO:0000256" key="2">
    <source>
        <dbReference type="ARBA" id="ARBA00022553"/>
    </source>
</evidence>
<evidence type="ECO:0000256" key="1">
    <source>
        <dbReference type="ARBA" id="ARBA00004123"/>
    </source>
</evidence>
<evidence type="ECO:0000313" key="11">
    <source>
        <dbReference type="EMBL" id="GAX80596.1"/>
    </source>
</evidence>
<evidence type="ECO:0000256" key="8">
    <source>
        <dbReference type="RuleBase" id="RU004020"/>
    </source>
</evidence>
<name>A0A250XC16_9CHLO</name>
<dbReference type="FunFam" id="1.10.10.10:FF:000057">
    <property type="entry name" value="Heat shock transcription factor 1"/>
    <property type="match status" value="1"/>
</dbReference>
<dbReference type="GO" id="GO:0005634">
    <property type="term" value="C:nucleus"/>
    <property type="evidence" value="ECO:0007669"/>
    <property type="project" value="UniProtKB-SubCell"/>
</dbReference>
<evidence type="ECO:0000256" key="9">
    <source>
        <dbReference type="SAM" id="MobiDB-lite"/>
    </source>
</evidence>